<dbReference type="GeneID" id="11494062"/>
<feature type="region of interest" description="Disordered" evidence="1">
    <location>
        <begin position="241"/>
        <end position="269"/>
    </location>
</feature>
<keyword evidence="2" id="KW-0812">Transmembrane</keyword>
<feature type="compositionally biased region" description="Low complexity" evidence="1">
    <location>
        <begin position="410"/>
        <end position="424"/>
    </location>
</feature>
<evidence type="ECO:0000256" key="2">
    <source>
        <dbReference type="SAM" id="Phobius"/>
    </source>
</evidence>
<dbReference type="RefSeq" id="XP_003667449.1">
    <property type="nucleotide sequence ID" value="XM_003667401.1"/>
</dbReference>
<dbReference type="InterPro" id="IPR036028">
    <property type="entry name" value="SH3-like_dom_sf"/>
</dbReference>
<dbReference type="GO" id="GO:0043332">
    <property type="term" value="C:mating projection tip"/>
    <property type="evidence" value="ECO:0007669"/>
    <property type="project" value="EnsemblFungi"/>
</dbReference>
<proteinExistence type="predicted"/>
<dbReference type="AlphaFoldDB" id="G0W318"/>
<dbReference type="SUPFAM" id="SSF50044">
    <property type="entry name" value="SH3-domain"/>
    <property type="match status" value="1"/>
</dbReference>
<dbReference type="HOGENOM" id="CLU_040701_0_0_1"/>
<reference evidence="3 4" key="1">
    <citation type="journal article" date="2011" name="Proc. Natl. Acad. Sci. U.S.A.">
        <title>Evolutionary erosion of yeast sex chromosomes by mating-type switching accidents.</title>
        <authorList>
            <person name="Gordon J.L."/>
            <person name="Armisen D."/>
            <person name="Proux-Wera E."/>
            <person name="Oheigeartaigh S.S."/>
            <person name="Byrne K.P."/>
            <person name="Wolfe K.H."/>
        </authorList>
    </citation>
    <scope>NUCLEOTIDE SEQUENCE [LARGE SCALE GENOMIC DNA]</scope>
    <source>
        <strain evidence="4">ATCC 10597 / BCRC 20456 / CBS 421 / NBRC 0211 / NRRL Y-12639</strain>
    </source>
</reference>
<organism evidence="3 4">
    <name type="scientific">Naumovozyma dairenensis (strain ATCC 10597 / BCRC 20456 / CBS 421 / NBRC 0211 / NRRL Y-12639)</name>
    <name type="common">Saccharomyces dairenensis</name>
    <dbReference type="NCBI Taxonomy" id="1071378"/>
    <lineage>
        <taxon>Eukaryota</taxon>
        <taxon>Fungi</taxon>
        <taxon>Dikarya</taxon>
        <taxon>Ascomycota</taxon>
        <taxon>Saccharomycotina</taxon>
        <taxon>Saccharomycetes</taxon>
        <taxon>Saccharomycetales</taxon>
        <taxon>Saccharomycetaceae</taxon>
        <taxon>Naumovozyma</taxon>
    </lineage>
</organism>
<feature type="region of interest" description="Disordered" evidence="1">
    <location>
        <begin position="405"/>
        <end position="430"/>
    </location>
</feature>
<dbReference type="GO" id="GO:0005886">
    <property type="term" value="C:plasma membrane"/>
    <property type="evidence" value="ECO:0007669"/>
    <property type="project" value="EnsemblFungi"/>
</dbReference>
<dbReference type="OrthoDB" id="5340910at2759"/>
<accession>G0W318</accession>
<dbReference type="EMBL" id="HE580267">
    <property type="protein sequence ID" value="CCD22206.1"/>
    <property type="molecule type" value="Genomic_DNA"/>
</dbReference>
<gene>
    <name evidence="3" type="primary">NDAI0A00480</name>
    <name evidence="3" type="ordered locus">NDAI_0A00480</name>
</gene>
<evidence type="ECO:0008006" key="5">
    <source>
        <dbReference type="Google" id="ProtNLM"/>
    </source>
</evidence>
<feature type="compositionally biased region" description="Basic residues" evidence="1">
    <location>
        <begin position="477"/>
        <end position="490"/>
    </location>
</feature>
<dbReference type="KEGG" id="ndi:NDAI_0A00480"/>
<feature type="transmembrane region" description="Helical" evidence="2">
    <location>
        <begin position="63"/>
        <end position="87"/>
    </location>
</feature>
<keyword evidence="4" id="KW-1185">Reference proteome</keyword>
<protein>
    <recommendedName>
        <fullName evidence="5">SH3 domain-containing protein</fullName>
    </recommendedName>
</protein>
<evidence type="ECO:0000313" key="3">
    <source>
        <dbReference type="EMBL" id="CCD22206.1"/>
    </source>
</evidence>
<dbReference type="GO" id="GO:0000755">
    <property type="term" value="P:cytogamy"/>
    <property type="evidence" value="ECO:0007669"/>
    <property type="project" value="EnsemblFungi"/>
</dbReference>
<sequence>MASTPHFTTLIPASSTLITQLSVLSRISSTPTSNNIASATQILLPKLAGDAAHEGKQTSGRTIGLSIGLPVGIFCLGLLLFLCYFYLKKKIILDSNAPISPDMDFHNDKNSYYHERNEQFSSNNWFTNLIYSNGKVAKSRNPYLNSKDEELGNYHHQYSDRIHQDDIDWQLGCSMNSKIQYKISAPMPKPEHILTPKKTVTTSQLMRNSLKEKYENISTSNDNDDTINTLLYSKPPNIFHLGSGLSNPSPSSTTTKNHGSTSNKKTKKQWKYESPLSSWFLRNSTYFKELNPSSTSGKIPCSTNSSHSNSSSFPFHLENSIKTRFNDSIKSPAVQLKKLKILSRTTKNNNNTNTTTTTTTTPAILRSNTLLHHHSYFAEEIFPQKELNESSPILEKFRDSILYPNDNSNLNTTPSTLGPSSTLNNESVQRPSSAVYGTIGPQFLDKNDDSCMKIPLNDHSNHNVPVKIDSHIDPGKNKKKRKKRRQSKLRKHIEYVSNFKPLPNVPSSSSSSDDYGMKLNAIYKVIQRYDAKLADEINITIGEYVKVLASHSDGWCLVEKCDVDGNETYIDNNDNEDKVEMAADALYSPDHYLNDNRGIVPGDCLIDI</sequence>
<name>G0W318_NAUDC</name>
<keyword evidence="2" id="KW-0472">Membrane</keyword>
<dbReference type="eggNOG" id="ENOG502QVI6">
    <property type="taxonomic scope" value="Eukaryota"/>
</dbReference>
<dbReference type="GO" id="GO:0005938">
    <property type="term" value="C:cell cortex"/>
    <property type="evidence" value="ECO:0007669"/>
    <property type="project" value="GOC"/>
</dbReference>
<dbReference type="Gene3D" id="2.30.30.40">
    <property type="entry name" value="SH3 Domains"/>
    <property type="match status" value="1"/>
</dbReference>
<evidence type="ECO:0000313" key="4">
    <source>
        <dbReference type="Proteomes" id="UP000000689"/>
    </source>
</evidence>
<feature type="region of interest" description="Disordered" evidence="1">
    <location>
        <begin position="456"/>
        <end position="490"/>
    </location>
</feature>
<evidence type="ECO:0000256" key="1">
    <source>
        <dbReference type="SAM" id="MobiDB-lite"/>
    </source>
</evidence>
<feature type="compositionally biased region" description="Low complexity" evidence="1">
    <location>
        <begin position="241"/>
        <end position="254"/>
    </location>
</feature>
<keyword evidence="2" id="KW-1133">Transmembrane helix</keyword>
<dbReference type="GO" id="GO:0032065">
    <property type="term" value="P:maintenance of protein location in cell cortex"/>
    <property type="evidence" value="ECO:0007669"/>
    <property type="project" value="EnsemblFungi"/>
</dbReference>
<dbReference type="Proteomes" id="UP000000689">
    <property type="component" value="Chromosome 1"/>
</dbReference>